<dbReference type="KEGG" id="eao:BD94_3053"/>
<reference evidence="1" key="2">
    <citation type="journal article" date="2015" name="Genome Biol. Evol.">
        <title>Complete Genome Sequence and Transcriptomic Analysis of the Novel Pathogen Elizabethkingia anophelis in Response to Oxidative Stress.</title>
        <authorList>
            <person name="Li Y."/>
            <person name="Liu Y."/>
            <person name="Chew S.C."/>
            <person name="Tay M."/>
            <person name="Salido M.M."/>
            <person name="Teo J."/>
            <person name="Lauro F.M."/>
            <person name="Givskov M."/>
            <person name="Yang L."/>
        </authorList>
    </citation>
    <scope>NUCLEOTIDE SEQUENCE</scope>
    <source>
        <strain evidence="1">NUHP1</strain>
    </source>
</reference>
<organism evidence="1 2">
    <name type="scientific">Elizabethkingia anophelis NUHP1</name>
    <dbReference type="NCBI Taxonomy" id="1338011"/>
    <lineage>
        <taxon>Bacteria</taxon>
        <taxon>Pseudomonadati</taxon>
        <taxon>Bacteroidota</taxon>
        <taxon>Flavobacteriia</taxon>
        <taxon>Flavobacteriales</taxon>
        <taxon>Weeksellaceae</taxon>
        <taxon>Elizabethkingia</taxon>
    </lineage>
</organism>
<reference evidence="1" key="1">
    <citation type="journal article" date="2013" name="Lancet">
        <title>First case of E anophelis outbreak in an intensive-care unit.</title>
        <authorList>
            <person name="Teo J."/>
            <person name="Tan S.Y."/>
            <person name="Tay M."/>
            <person name="Ding Y."/>
            <person name="Kjelleberg S."/>
            <person name="Givskov M."/>
            <person name="Lin R.T."/>
            <person name="Yang L."/>
        </authorList>
    </citation>
    <scope>NUCLEOTIDE SEQUENCE [LARGE SCALE GENOMIC DNA]</scope>
    <source>
        <strain evidence="1">NUHP1</strain>
    </source>
</reference>
<proteinExistence type="predicted"/>
<dbReference type="AlphaFoldDB" id="A0A077EJV8"/>
<dbReference type="EMBL" id="CP007547">
    <property type="protein sequence ID" value="AIL46828.1"/>
    <property type="molecule type" value="Genomic_DNA"/>
</dbReference>
<protein>
    <submittedName>
        <fullName evidence="1">Uncharacterized protein</fullName>
    </submittedName>
</protein>
<gene>
    <name evidence="1" type="ORF">BD94_3053</name>
</gene>
<sequence>MKKLQRLHLKTVKGGGNVCDEFPKKYQHVSCSEYFNIPPKYSHCVLVDVECFPE</sequence>
<evidence type="ECO:0000313" key="2">
    <source>
        <dbReference type="Proteomes" id="UP000028933"/>
    </source>
</evidence>
<name>A0A077EJV8_9FLAO</name>
<dbReference type="RefSeq" id="WP_021348295.1">
    <property type="nucleotide sequence ID" value="NZ_CP007547.1"/>
</dbReference>
<dbReference type="Proteomes" id="UP000028933">
    <property type="component" value="Chromosome"/>
</dbReference>
<accession>A0A077EJV8</accession>
<evidence type="ECO:0000313" key="1">
    <source>
        <dbReference type="EMBL" id="AIL46828.1"/>
    </source>
</evidence>
<dbReference type="STRING" id="1338011.BD94_3053"/>
<dbReference type="HOGENOM" id="CLU_3042996_0_0_10"/>